<feature type="compositionally biased region" description="Acidic residues" evidence="8">
    <location>
        <begin position="25"/>
        <end position="52"/>
    </location>
</feature>
<dbReference type="Pfam" id="PF01103">
    <property type="entry name" value="Omp85"/>
    <property type="match status" value="1"/>
</dbReference>
<evidence type="ECO:0000256" key="2">
    <source>
        <dbReference type="ARBA" id="ARBA00010913"/>
    </source>
</evidence>
<feature type="region of interest" description="Disordered" evidence="8">
    <location>
        <begin position="1"/>
        <end position="62"/>
    </location>
</feature>
<evidence type="ECO:0000259" key="9">
    <source>
        <dbReference type="Pfam" id="PF01103"/>
    </source>
</evidence>
<dbReference type="FunFam" id="2.40.160.50:FF:000005">
    <property type="entry name" value="Outer membrane OMP85 family protein"/>
    <property type="match status" value="1"/>
</dbReference>
<feature type="domain" description="Bacterial surface antigen (D15)" evidence="9">
    <location>
        <begin position="189"/>
        <end position="532"/>
    </location>
</feature>
<comment type="similarity">
    <text evidence="2">Belongs to the SAM50/omp85 family.</text>
</comment>
<dbReference type="EMBL" id="KQ090220">
    <property type="protein sequence ID" value="KMS99345.1"/>
    <property type="molecule type" value="Genomic_DNA"/>
</dbReference>
<reference evidence="10 11" key="1">
    <citation type="journal article" date="2014" name="Nature">
        <title>The genome of the recently domesticated crop plant sugar beet (Beta vulgaris).</title>
        <authorList>
            <person name="Dohm J.C."/>
            <person name="Minoche A.E."/>
            <person name="Holtgrawe D."/>
            <person name="Capella-Gutierrez S."/>
            <person name="Zakrzewski F."/>
            <person name="Tafer H."/>
            <person name="Rupp O."/>
            <person name="Sorensen T.R."/>
            <person name="Stracke R."/>
            <person name="Reinhardt R."/>
            <person name="Goesmann A."/>
            <person name="Kraft T."/>
            <person name="Schulz B."/>
            <person name="Stadler P.F."/>
            <person name="Schmidt T."/>
            <person name="Gabaldon T."/>
            <person name="Lehrach H."/>
            <person name="Weisshaar B."/>
            <person name="Himmelbauer H."/>
        </authorList>
    </citation>
    <scope>NUCLEOTIDE SEQUENCE [LARGE SCALE GENOMIC DNA]</scope>
    <source>
        <tissue evidence="10">Taproot</tissue>
    </source>
</reference>
<dbReference type="GO" id="GO:0005741">
    <property type="term" value="C:mitochondrial outer membrane"/>
    <property type="evidence" value="ECO:0007669"/>
    <property type="project" value="UniProtKB-SubCell"/>
</dbReference>
<dbReference type="eggNOG" id="KOG2602">
    <property type="taxonomic scope" value="Eukaryota"/>
</dbReference>
<feature type="region of interest" description="Disordered" evidence="8">
    <location>
        <begin position="407"/>
        <end position="432"/>
    </location>
</feature>
<dbReference type="PANTHER" id="PTHR12815">
    <property type="entry name" value="SORTING AND ASSEMBLY MACHINERY SAMM50 PROTEIN FAMILY MEMBER"/>
    <property type="match status" value="1"/>
</dbReference>
<dbReference type="Gramene" id="KMS99345">
    <property type="protein sequence ID" value="KMS99345"/>
    <property type="gene ID" value="BVRB_2g045730"/>
</dbReference>
<sequence>MAVKTEDLHQSPPTTINNPISNNGEVDDEPESEEDDIDEEEEDDEDEDEEESPAMAESNFGSVRAKMSKLANRLKSEPVNLRVHDVIIKGNIKTKDSVIEAEIMDDLKRASTLQEIFQAAAIANVKLRQLDIFDSVNFTLDSGPMELPGTANVVVEVVEAKSPLTGEIGVFTKPGARSWSLEGGLKLKNLLGYADVWDGSVSYGWDQTTEVSTGVSLPRIRHWPSPIFARASLLSQDWLKFSSYKEQAVGFGLGLISTRNHEMVYNLTWRTLTDPSQMAGESVRRQLGHSLLSSLKYTYKVDKRNSPLRPTQGYAYSFTTLLAGLNPDSRSARFLRQECDFRYALPLGFYRAALNLGVSAGLLFPWGRGFLDRPSSLPDRFFMGGNTSPVCALGGPSSVLGFKCRGLGPTEPRRQTRDKPDDDSTAGPERDAVGGDLAVSAFADLSFDLPLRVLKDAGIHGHIFASTGNLVKLTENEWRKFSTKNFMQSFRSTVGCGIIVPTNLFRMEVNYCHIVRQFDHDHGKTGVQFSFSSPL</sequence>
<gene>
    <name evidence="10" type="ORF">BVRB_2g045730</name>
</gene>
<accession>A0A0J8E886</accession>
<dbReference type="Gene3D" id="2.40.160.50">
    <property type="entry name" value="membrane protein fhac: a member of the omp85/tpsb transporter family"/>
    <property type="match status" value="1"/>
</dbReference>
<evidence type="ECO:0000256" key="6">
    <source>
        <dbReference type="ARBA" id="ARBA00023136"/>
    </source>
</evidence>
<evidence type="ECO:0000256" key="8">
    <source>
        <dbReference type="SAM" id="MobiDB-lite"/>
    </source>
</evidence>
<dbReference type="InterPro" id="IPR000184">
    <property type="entry name" value="Bac_surfAg_D15"/>
</dbReference>
<keyword evidence="6" id="KW-0472">Membrane</keyword>
<organism evidence="10 11">
    <name type="scientific">Beta vulgaris subsp. vulgaris</name>
    <name type="common">Beet</name>
    <dbReference type="NCBI Taxonomy" id="3555"/>
    <lineage>
        <taxon>Eukaryota</taxon>
        <taxon>Viridiplantae</taxon>
        <taxon>Streptophyta</taxon>
        <taxon>Embryophyta</taxon>
        <taxon>Tracheophyta</taxon>
        <taxon>Spermatophyta</taxon>
        <taxon>Magnoliopsida</taxon>
        <taxon>eudicotyledons</taxon>
        <taxon>Gunneridae</taxon>
        <taxon>Pentapetalae</taxon>
        <taxon>Caryophyllales</taxon>
        <taxon>Chenopodiaceae</taxon>
        <taxon>Betoideae</taxon>
        <taxon>Beta</taxon>
    </lineage>
</organism>
<dbReference type="OrthoDB" id="1724197at2759"/>
<evidence type="ECO:0000256" key="7">
    <source>
        <dbReference type="ARBA" id="ARBA00024013"/>
    </source>
</evidence>
<dbReference type="PANTHER" id="PTHR12815:SF18">
    <property type="entry name" value="SORTING AND ASSEMBLY MACHINERY COMPONENT 50 HOMOLOG"/>
    <property type="match status" value="1"/>
</dbReference>
<evidence type="ECO:0000256" key="1">
    <source>
        <dbReference type="ARBA" id="ARBA00004374"/>
    </source>
</evidence>
<proteinExistence type="inferred from homology"/>
<evidence type="ECO:0000313" key="10">
    <source>
        <dbReference type="EMBL" id="KMS99345.1"/>
    </source>
</evidence>
<dbReference type="Proteomes" id="UP000035740">
    <property type="component" value="Unassembled WGS sequence"/>
</dbReference>
<dbReference type="FunFam" id="3.10.20.310:FF:000016">
    <property type="entry name" value="Outer membrane OMP85 family protein"/>
    <property type="match status" value="1"/>
</dbReference>
<name>A0A0J8E886_BETVV</name>
<comment type="subcellular location">
    <subcellularLocation>
        <location evidence="1">Mitochondrion outer membrane</location>
        <topology evidence="1">Multi-pass membrane protein</topology>
    </subcellularLocation>
    <subcellularLocation>
        <location evidence="7">Plastid</location>
        <location evidence="7">Chloroplast outer membrane</location>
    </subcellularLocation>
</comment>
<dbReference type="AlphaFoldDB" id="A0A0J8E886"/>
<evidence type="ECO:0000256" key="3">
    <source>
        <dbReference type="ARBA" id="ARBA00022452"/>
    </source>
</evidence>
<evidence type="ECO:0000313" key="11">
    <source>
        <dbReference type="Proteomes" id="UP000035740"/>
    </source>
</evidence>
<dbReference type="InterPro" id="IPR039910">
    <property type="entry name" value="D15-like"/>
</dbReference>
<keyword evidence="11" id="KW-1185">Reference proteome</keyword>
<dbReference type="Gene3D" id="3.10.20.310">
    <property type="entry name" value="membrane protein fhac"/>
    <property type="match status" value="1"/>
</dbReference>
<evidence type="ECO:0000256" key="5">
    <source>
        <dbReference type="ARBA" id="ARBA00022805"/>
    </source>
</evidence>
<keyword evidence="3" id="KW-1134">Transmembrane beta strand</keyword>
<protein>
    <recommendedName>
        <fullName evidence="9">Bacterial surface antigen (D15) domain-containing protein</fullName>
    </recommendedName>
</protein>
<dbReference type="GO" id="GO:0009707">
    <property type="term" value="C:chloroplast outer membrane"/>
    <property type="evidence" value="ECO:0007669"/>
    <property type="project" value="UniProtKB-SubCell"/>
</dbReference>
<keyword evidence="4" id="KW-0812">Transmembrane</keyword>
<feature type="compositionally biased region" description="Basic and acidic residues" evidence="8">
    <location>
        <begin position="411"/>
        <end position="432"/>
    </location>
</feature>
<dbReference type="OMA" id="SGIWRQI"/>
<dbReference type="KEGG" id="bvg:104906064"/>
<keyword evidence="5" id="KW-1002">Plastid outer membrane</keyword>
<evidence type="ECO:0000256" key="4">
    <source>
        <dbReference type="ARBA" id="ARBA00022692"/>
    </source>
</evidence>
<keyword evidence="5" id="KW-0934">Plastid</keyword>
<feature type="compositionally biased region" description="Low complexity" evidence="8">
    <location>
        <begin position="11"/>
        <end position="23"/>
    </location>
</feature>